<evidence type="ECO:0000313" key="2">
    <source>
        <dbReference type="EMBL" id="MBB4937867.1"/>
    </source>
</evidence>
<organism evidence="2 3">
    <name type="scientific">Streptosporangium album</name>
    <dbReference type="NCBI Taxonomy" id="47479"/>
    <lineage>
        <taxon>Bacteria</taxon>
        <taxon>Bacillati</taxon>
        <taxon>Actinomycetota</taxon>
        <taxon>Actinomycetes</taxon>
        <taxon>Streptosporangiales</taxon>
        <taxon>Streptosporangiaceae</taxon>
        <taxon>Streptosporangium</taxon>
    </lineage>
</organism>
<comment type="caution">
    <text evidence="2">The sequence shown here is derived from an EMBL/GenBank/DDBJ whole genome shotgun (WGS) entry which is preliminary data.</text>
</comment>
<dbReference type="Proteomes" id="UP000534286">
    <property type="component" value="Unassembled WGS sequence"/>
</dbReference>
<gene>
    <name evidence="2" type="ORF">FHR32_002172</name>
</gene>
<keyword evidence="3" id="KW-1185">Reference proteome</keyword>
<protein>
    <submittedName>
        <fullName evidence="2">Uncharacterized protein</fullName>
    </submittedName>
</protein>
<feature type="compositionally biased region" description="Low complexity" evidence="1">
    <location>
        <begin position="76"/>
        <end position="97"/>
    </location>
</feature>
<accession>A0A7W7RTY3</accession>
<proteinExistence type="predicted"/>
<feature type="region of interest" description="Disordered" evidence="1">
    <location>
        <begin position="61"/>
        <end position="147"/>
    </location>
</feature>
<sequence length="275" mass="28443">MINYLWLKLATRATLRHFAACPDRGISGYIAQLSSHRVTLRLLARTRVEGSHVGVAAGRALVRGGGHPPRAPAPAAPASAPGDAGHCRSPVRAPARASRPHPPRARGPGNRSRRPSPRPARRAAGTVPHRRPSAIATSPSGTSQPAPVLTNLLTVSPTGLISLLTVSEIVKAAVPTPTPARTIFFAAPTPTPATTVFFMAPTLGTEGGVDSRQELLVDGHASPDTQPRNLLVGGQHLPCPMATGLGRNCPREEPGQGPSGTTGHSLAIAGRPAGR</sequence>
<dbReference type="AlphaFoldDB" id="A0A7W7RTY3"/>
<name>A0A7W7RTY3_9ACTN</name>
<reference evidence="2 3" key="1">
    <citation type="submission" date="2020-08" db="EMBL/GenBank/DDBJ databases">
        <title>Sequencing the genomes of 1000 actinobacteria strains.</title>
        <authorList>
            <person name="Klenk H.-P."/>
        </authorList>
    </citation>
    <scope>NUCLEOTIDE SEQUENCE [LARGE SCALE GENOMIC DNA]</scope>
    <source>
        <strain evidence="2 3">DSM 43023</strain>
    </source>
</reference>
<feature type="compositionally biased region" description="Basic residues" evidence="1">
    <location>
        <begin position="111"/>
        <end position="121"/>
    </location>
</feature>
<feature type="region of interest" description="Disordered" evidence="1">
    <location>
        <begin position="248"/>
        <end position="275"/>
    </location>
</feature>
<evidence type="ECO:0000313" key="3">
    <source>
        <dbReference type="Proteomes" id="UP000534286"/>
    </source>
</evidence>
<feature type="compositionally biased region" description="Polar residues" evidence="1">
    <location>
        <begin position="135"/>
        <end position="147"/>
    </location>
</feature>
<evidence type="ECO:0000256" key="1">
    <source>
        <dbReference type="SAM" id="MobiDB-lite"/>
    </source>
</evidence>
<dbReference type="EMBL" id="JACHJU010000001">
    <property type="protein sequence ID" value="MBB4937867.1"/>
    <property type="molecule type" value="Genomic_DNA"/>
</dbReference>